<dbReference type="KEGG" id="mtw:CQW49_13500"/>
<proteinExistence type="predicted"/>
<protein>
    <submittedName>
        <fullName evidence="1">Uncharacterized protein</fullName>
    </submittedName>
</protein>
<accession>A0A2D2D1A3</accession>
<name>A0A2D2D1A3_METT3</name>
<keyword evidence="2" id="KW-1185">Reference proteome</keyword>
<gene>
    <name evidence="1" type="ORF">CQW49_13500</name>
</gene>
<dbReference type="Proteomes" id="UP000230709">
    <property type="component" value="Chromosome"/>
</dbReference>
<reference evidence="2" key="1">
    <citation type="submission" date="2017-10" db="EMBL/GenBank/DDBJ databases">
        <title>Completed PacBio SMRT sequence of Methylosinus trichosporium OB3b reveals presence of a third large plasmid.</title>
        <authorList>
            <person name="Charles T.C."/>
            <person name="Lynch M.D.J."/>
            <person name="Heil J.R."/>
            <person name="Cheng J."/>
        </authorList>
    </citation>
    <scope>NUCLEOTIDE SEQUENCE [LARGE SCALE GENOMIC DNA]</scope>
    <source>
        <strain evidence="2">OB3b</strain>
    </source>
</reference>
<dbReference type="EMBL" id="CP023737">
    <property type="protein sequence ID" value="ATQ68781.1"/>
    <property type="molecule type" value="Genomic_DNA"/>
</dbReference>
<dbReference type="STRING" id="595536.GCA_000178815_02463"/>
<evidence type="ECO:0000313" key="2">
    <source>
        <dbReference type="Proteomes" id="UP000230709"/>
    </source>
</evidence>
<organism evidence="1 2">
    <name type="scientific">Methylosinus trichosporium (strain ATCC 35070 / NCIMB 11131 / UNIQEM 75 / OB3b)</name>
    <dbReference type="NCBI Taxonomy" id="595536"/>
    <lineage>
        <taxon>Bacteria</taxon>
        <taxon>Pseudomonadati</taxon>
        <taxon>Pseudomonadota</taxon>
        <taxon>Alphaproteobacteria</taxon>
        <taxon>Hyphomicrobiales</taxon>
        <taxon>Methylocystaceae</taxon>
        <taxon>Methylosinus</taxon>
    </lineage>
</organism>
<evidence type="ECO:0000313" key="1">
    <source>
        <dbReference type="EMBL" id="ATQ68781.1"/>
    </source>
</evidence>
<sequence length="164" mass="19099">MPIVVDYPHFIQYRSFLPSVVSAFELFIEQGQPDTFTSFEKFATKEARIYNKFLAKWVFGTKRPRERLILRYEDLTSERGVYLISDVIRFFAKNHCVDTGRLARICESIRKEYVENGRRGSIRQFGINATRTVEEFRFYDKALFARLGAATRKSEEKSAMALGG</sequence>
<dbReference type="AlphaFoldDB" id="A0A2D2D1A3"/>